<keyword evidence="6" id="KW-0663">Pyridoxal phosphate</keyword>
<comment type="similarity">
    <text evidence="2">Belongs to the class-V pyridoxal-phosphate-dependent aminotransferase family. NifS/IscS subfamily.</text>
</comment>
<dbReference type="HAMAP" id="MF_00331">
    <property type="entry name" value="Cys_desulf_IscS"/>
    <property type="match status" value="1"/>
</dbReference>
<dbReference type="InterPro" id="IPR015421">
    <property type="entry name" value="PyrdxlP-dep_Trfase_major"/>
</dbReference>
<evidence type="ECO:0000256" key="8">
    <source>
        <dbReference type="ARBA" id="ARBA00023014"/>
    </source>
</evidence>
<dbReference type="PIRSF" id="PIRSF005572">
    <property type="entry name" value="NifS"/>
    <property type="match status" value="1"/>
</dbReference>
<dbReference type="InterPro" id="IPR015422">
    <property type="entry name" value="PyrdxlP-dep_Trfase_small"/>
</dbReference>
<reference evidence="11 12" key="1">
    <citation type="submission" date="2021-06" db="EMBL/GenBank/DDBJ databases">
        <title>A haploid diamondback moth (Plutella xylostella L.) genome assembly resolves 31 chromosomes and identifies a diamide resistance mutation.</title>
        <authorList>
            <person name="Ward C.M."/>
            <person name="Perry K.D."/>
            <person name="Baker G."/>
            <person name="Powis K."/>
            <person name="Heckel D.G."/>
            <person name="Baxter S.W."/>
        </authorList>
    </citation>
    <scope>NUCLEOTIDE SEQUENCE [LARGE SCALE GENOMIC DNA]</scope>
    <source>
        <strain evidence="11 12">LV</strain>
        <tissue evidence="11">Single pupa</tissue>
    </source>
</reference>
<dbReference type="Proteomes" id="UP000823941">
    <property type="component" value="Chromosome 4"/>
</dbReference>
<evidence type="ECO:0000256" key="3">
    <source>
        <dbReference type="ARBA" id="ARBA00012239"/>
    </source>
</evidence>
<dbReference type="InterPro" id="IPR015424">
    <property type="entry name" value="PyrdxlP-dep_Trfase"/>
</dbReference>
<keyword evidence="12" id="KW-1185">Reference proteome</keyword>
<dbReference type="InterPro" id="IPR000192">
    <property type="entry name" value="Aminotrans_V_dom"/>
</dbReference>
<evidence type="ECO:0000313" key="12">
    <source>
        <dbReference type="Proteomes" id="UP000823941"/>
    </source>
</evidence>
<organism evidence="11 12">
    <name type="scientific">Plutella xylostella</name>
    <name type="common">Diamondback moth</name>
    <name type="synonym">Plutella maculipennis</name>
    <dbReference type="NCBI Taxonomy" id="51655"/>
    <lineage>
        <taxon>Eukaryota</taxon>
        <taxon>Metazoa</taxon>
        <taxon>Ecdysozoa</taxon>
        <taxon>Arthropoda</taxon>
        <taxon>Hexapoda</taxon>
        <taxon>Insecta</taxon>
        <taxon>Pterygota</taxon>
        <taxon>Neoptera</taxon>
        <taxon>Endopterygota</taxon>
        <taxon>Lepidoptera</taxon>
        <taxon>Glossata</taxon>
        <taxon>Ditrysia</taxon>
        <taxon>Yponomeutoidea</taxon>
        <taxon>Plutellidae</taxon>
        <taxon>Plutella</taxon>
    </lineage>
</organism>
<evidence type="ECO:0000256" key="6">
    <source>
        <dbReference type="ARBA" id="ARBA00022898"/>
    </source>
</evidence>
<accession>A0ABQ7R2B1</accession>
<dbReference type="SUPFAM" id="SSF53383">
    <property type="entry name" value="PLP-dependent transferases"/>
    <property type="match status" value="1"/>
</dbReference>
<dbReference type="NCBIfam" id="NF010611">
    <property type="entry name" value="PRK14012.1"/>
    <property type="match status" value="1"/>
</dbReference>
<evidence type="ECO:0000256" key="5">
    <source>
        <dbReference type="ARBA" id="ARBA00022723"/>
    </source>
</evidence>
<dbReference type="Gene3D" id="3.90.1150.10">
    <property type="entry name" value="Aspartate Aminotransferase, domain 1"/>
    <property type="match status" value="1"/>
</dbReference>
<dbReference type="PROSITE" id="PS00595">
    <property type="entry name" value="AA_TRANSFER_CLASS_5"/>
    <property type="match status" value="1"/>
</dbReference>
<evidence type="ECO:0000313" key="11">
    <source>
        <dbReference type="EMBL" id="KAG7311435.1"/>
    </source>
</evidence>
<dbReference type="PANTHER" id="PTHR11601">
    <property type="entry name" value="CYSTEINE DESULFURYLASE FAMILY MEMBER"/>
    <property type="match status" value="1"/>
</dbReference>
<dbReference type="InterPro" id="IPR016454">
    <property type="entry name" value="Cysteine_dSase"/>
</dbReference>
<keyword evidence="4" id="KW-0808">Transferase</keyword>
<dbReference type="EC" id="2.8.1.7" evidence="3"/>
<evidence type="ECO:0000256" key="2">
    <source>
        <dbReference type="ARBA" id="ARBA00006490"/>
    </source>
</evidence>
<evidence type="ECO:0000256" key="1">
    <source>
        <dbReference type="ARBA" id="ARBA00001933"/>
    </source>
</evidence>
<dbReference type="EMBL" id="JAHIBW010000004">
    <property type="protein sequence ID" value="KAG7311435.1"/>
    <property type="molecule type" value="Genomic_DNA"/>
</dbReference>
<gene>
    <name evidence="11" type="ORF">JYU34_002479</name>
</gene>
<evidence type="ECO:0000256" key="4">
    <source>
        <dbReference type="ARBA" id="ARBA00022679"/>
    </source>
</evidence>
<comment type="caution">
    <text evidence="11">The sequence shown here is derived from an EMBL/GenBank/DDBJ whole genome shotgun (WGS) entry which is preliminary data.</text>
</comment>
<dbReference type="NCBIfam" id="TIGR02006">
    <property type="entry name" value="IscS"/>
    <property type="match status" value="1"/>
</dbReference>
<dbReference type="InterPro" id="IPR020578">
    <property type="entry name" value="Aminotrans_V_PyrdxlP_BS"/>
</dbReference>
<protein>
    <recommendedName>
        <fullName evidence="3">cysteine desulfurase</fullName>
        <ecNumber evidence="3">2.8.1.7</ecNumber>
    </recommendedName>
</protein>
<keyword evidence="5" id="KW-0479">Metal-binding</keyword>
<evidence type="ECO:0000256" key="9">
    <source>
        <dbReference type="RuleBase" id="RU004504"/>
    </source>
</evidence>
<dbReference type="PANTHER" id="PTHR11601:SF34">
    <property type="entry name" value="CYSTEINE DESULFURASE"/>
    <property type="match status" value="1"/>
</dbReference>
<keyword evidence="8" id="KW-0411">Iron-sulfur</keyword>
<evidence type="ECO:0000259" key="10">
    <source>
        <dbReference type="Pfam" id="PF00266"/>
    </source>
</evidence>
<dbReference type="Gene3D" id="3.40.640.10">
    <property type="entry name" value="Type I PLP-dependent aspartate aminotransferase-like (Major domain)"/>
    <property type="match status" value="1"/>
</dbReference>
<proteinExistence type="inferred from homology"/>
<comment type="cofactor">
    <cofactor evidence="1 9">
        <name>pyridoxal 5'-phosphate</name>
        <dbReference type="ChEBI" id="CHEBI:597326"/>
    </cofactor>
</comment>
<feature type="domain" description="Aminotransferase class V" evidence="10">
    <location>
        <begin position="58"/>
        <end position="419"/>
    </location>
</feature>
<dbReference type="Pfam" id="PF00266">
    <property type="entry name" value="Aminotran_5"/>
    <property type="match status" value="1"/>
</dbReference>
<dbReference type="InterPro" id="IPR010240">
    <property type="entry name" value="Cys_deSase_IscS"/>
</dbReference>
<name>A0ABQ7R2B1_PLUXY</name>
<evidence type="ECO:0000256" key="7">
    <source>
        <dbReference type="ARBA" id="ARBA00023004"/>
    </source>
</evidence>
<keyword evidence="7" id="KW-0408">Iron</keyword>
<sequence>MFRLTRNIYPTVSKALFNRATPTESGILILVQGSKNFSSLADNEKFSLKHEEVGRPLYFDAQATTPMDPRVLDAMLPYLVNYHGNPHSRTHTYGWESEAAVEKAREQVANLIGADPKEIIFTSGATESNNISVKGVARFYAPRKKHIVTTQIEHKCVLDSCRALEGEGFKVTYLPVGPNGIINLEELDKAMTPETSLVSIMAVNNEIGVKQPISDIGAMCKSKKVFFHTDAAQAVGKIDLDVNKMNIDLMSISGHKVYGPKGVGALFIRRRPRVRVEPIQSGGGQERGMRSGTVPTPLAVGLGAACELAQREMAYDHAWVTKLSQRFLDQIYSRLTHVIRNGDEIETYPGCVNVSFAYVEGESLLMALKDVALSSGSACTSASLEPSYVLRAIGTDEDLAHSSIRFGIGRFTTIEEVDYTAEKTIRHVERLREMSPLWEMVQEGVDIKTIQWSQH</sequence>